<reference evidence="3" key="1">
    <citation type="journal article" date="2021" name="Nat. Commun.">
        <title>Genetic determinants of endophytism in the Arabidopsis root mycobiome.</title>
        <authorList>
            <person name="Mesny F."/>
            <person name="Miyauchi S."/>
            <person name="Thiergart T."/>
            <person name="Pickel B."/>
            <person name="Atanasova L."/>
            <person name="Karlsson M."/>
            <person name="Huettel B."/>
            <person name="Barry K.W."/>
            <person name="Haridas S."/>
            <person name="Chen C."/>
            <person name="Bauer D."/>
            <person name="Andreopoulos W."/>
            <person name="Pangilinan J."/>
            <person name="LaButti K."/>
            <person name="Riley R."/>
            <person name="Lipzen A."/>
            <person name="Clum A."/>
            <person name="Drula E."/>
            <person name="Henrissat B."/>
            <person name="Kohler A."/>
            <person name="Grigoriev I.V."/>
            <person name="Martin F.M."/>
            <person name="Hacquard S."/>
        </authorList>
    </citation>
    <scope>NUCLEOTIDE SEQUENCE</scope>
    <source>
        <strain evidence="3">MPI-CAGE-CH-0230</strain>
    </source>
</reference>
<dbReference type="EMBL" id="JAGTJQ010000020">
    <property type="protein sequence ID" value="KAH7009117.1"/>
    <property type="molecule type" value="Genomic_DNA"/>
</dbReference>
<dbReference type="GeneID" id="70189404"/>
<protein>
    <submittedName>
        <fullName evidence="3">Uncharacterized protein</fullName>
    </submittedName>
</protein>
<dbReference type="Proteomes" id="UP000756346">
    <property type="component" value="Unassembled WGS sequence"/>
</dbReference>
<feature type="compositionally biased region" description="Polar residues" evidence="1">
    <location>
        <begin position="97"/>
        <end position="107"/>
    </location>
</feature>
<dbReference type="EMBL" id="JAGTJQ010000015">
    <property type="protein sequence ID" value="KAH7012207.1"/>
    <property type="molecule type" value="Genomic_DNA"/>
</dbReference>
<accession>A0A9P8XQY2</accession>
<evidence type="ECO:0000313" key="3">
    <source>
        <dbReference type="EMBL" id="KAH7012207.1"/>
    </source>
</evidence>
<keyword evidence="4" id="KW-1185">Reference proteome</keyword>
<organism evidence="3 4">
    <name type="scientific">Microdochium trichocladiopsis</name>
    <dbReference type="NCBI Taxonomy" id="1682393"/>
    <lineage>
        <taxon>Eukaryota</taxon>
        <taxon>Fungi</taxon>
        <taxon>Dikarya</taxon>
        <taxon>Ascomycota</taxon>
        <taxon>Pezizomycotina</taxon>
        <taxon>Sordariomycetes</taxon>
        <taxon>Xylariomycetidae</taxon>
        <taxon>Xylariales</taxon>
        <taxon>Microdochiaceae</taxon>
        <taxon>Microdochium</taxon>
    </lineage>
</organism>
<evidence type="ECO:0000313" key="2">
    <source>
        <dbReference type="EMBL" id="KAH7009117.1"/>
    </source>
</evidence>
<proteinExistence type="predicted"/>
<sequence length="133" mass="14618">MGNQINGRSSPLPLDCAAMQDGLNSSINIAPLDQRKQNSAQRPDSLVTQVYNYLDLGSPVVAWNFDEELSSISGIPVQQLRKDDCISTSLGRPPYQGSGTAQAQKSPRWQALKLYIQAWDALQEQNNTSTPLE</sequence>
<evidence type="ECO:0000313" key="4">
    <source>
        <dbReference type="Proteomes" id="UP000756346"/>
    </source>
</evidence>
<evidence type="ECO:0000256" key="1">
    <source>
        <dbReference type="SAM" id="MobiDB-lite"/>
    </source>
</evidence>
<name>A0A9P8XQY2_9PEZI</name>
<dbReference type="OrthoDB" id="4716584at2759"/>
<feature type="region of interest" description="Disordered" evidence="1">
    <location>
        <begin position="86"/>
        <end position="107"/>
    </location>
</feature>
<gene>
    <name evidence="3" type="ORF">B0I36DRAFT_369987</name>
    <name evidence="2" type="ORF">B0I36DRAFT_370529</name>
</gene>
<comment type="caution">
    <text evidence="3">The sequence shown here is derived from an EMBL/GenBank/DDBJ whole genome shotgun (WGS) entry which is preliminary data.</text>
</comment>
<dbReference type="RefSeq" id="XP_046004583.1">
    <property type="nucleotide sequence ID" value="XM_046159858.1"/>
</dbReference>
<dbReference type="AlphaFoldDB" id="A0A9P8XQY2"/>